<name>A0A8S2X4C4_9BILA</name>
<comment type="caution">
    <text evidence="2">The sequence shown here is derived from an EMBL/GenBank/DDBJ whole genome shotgun (WGS) entry which is preliminary data.</text>
</comment>
<accession>A0A8S2X4C4</accession>
<feature type="non-terminal residue" evidence="2">
    <location>
        <position position="60"/>
    </location>
</feature>
<evidence type="ECO:0000313" key="5">
    <source>
        <dbReference type="Proteomes" id="UP000681967"/>
    </source>
</evidence>
<proteinExistence type="predicted"/>
<sequence length="60" mass="6476">KFGLRDTDRRQKITTGDALFGNVDSSTKRRLDENENVEEPTADSTTAPADSGSFESQAAA</sequence>
<evidence type="ECO:0000256" key="1">
    <source>
        <dbReference type="SAM" id="MobiDB-lite"/>
    </source>
</evidence>
<dbReference type="Proteomes" id="UP000681720">
    <property type="component" value="Unassembled WGS sequence"/>
</dbReference>
<protein>
    <submittedName>
        <fullName evidence="2">Uncharacterized protein</fullName>
    </submittedName>
</protein>
<evidence type="ECO:0000313" key="3">
    <source>
        <dbReference type="EMBL" id="CAF4678481.1"/>
    </source>
</evidence>
<dbReference type="EMBL" id="CAJOBJ010121567">
    <property type="protein sequence ID" value="CAF4678481.1"/>
    <property type="molecule type" value="Genomic_DNA"/>
</dbReference>
<reference evidence="2" key="1">
    <citation type="submission" date="2021-02" db="EMBL/GenBank/DDBJ databases">
        <authorList>
            <person name="Nowell W R."/>
        </authorList>
    </citation>
    <scope>NUCLEOTIDE SEQUENCE</scope>
</reference>
<dbReference type="EMBL" id="CAJOBJ010126904">
    <property type="protein sequence ID" value="CAF4703848.1"/>
    <property type="molecule type" value="Genomic_DNA"/>
</dbReference>
<dbReference type="EMBL" id="CAJOBH010072389">
    <property type="protein sequence ID" value="CAF4477943.1"/>
    <property type="molecule type" value="Genomic_DNA"/>
</dbReference>
<feature type="compositionally biased region" description="Basic and acidic residues" evidence="1">
    <location>
        <begin position="1"/>
        <end position="11"/>
    </location>
</feature>
<feature type="region of interest" description="Disordered" evidence="1">
    <location>
        <begin position="1"/>
        <end position="60"/>
    </location>
</feature>
<dbReference type="AlphaFoldDB" id="A0A8S2X4C4"/>
<evidence type="ECO:0000313" key="2">
    <source>
        <dbReference type="EMBL" id="CAF4477943.1"/>
    </source>
</evidence>
<dbReference type="Proteomes" id="UP000681967">
    <property type="component" value="Unassembled WGS sequence"/>
</dbReference>
<gene>
    <name evidence="2" type="ORF">BYL167_LOCUS34987</name>
    <name evidence="3" type="ORF">GIL414_LOCUS42176</name>
    <name evidence="4" type="ORF">GIL414_LOCUS43172</name>
</gene>
<organism evidence="2 5">
    <name type="scientific">Rotaria magnacalcarata</name>
    <dbReference type="NCBI Taxonomy" id="392030"/>
    <lineage>
        <taxon>Eukaryota</taxon>
        <taxon>Metazoa</taxon>
        <taxon>Spiralia</taxon>
        <taxon>Gnathifera</taxon>
        <taxon>Rotifera</taxon>
        <taxon>Eurotatoria</taxon>
        <taxon>Bdelloidea</taxon>
        <taxon>Philodinida</taxon>
        <taxon>Philodinidae</taxon>
        <taxon>Rotaria</taxon>
    </lineage>
</organism>
<feature type="non-terminal residue" evidence="2">
    <location>
        <position position="1"/>
    </location>
</feature>
<feature type="compositionally biased region" description="Polar residues" evidence="1">
    <location>
        <begin position="42"/>
        <end position="60"/>
    </location>
</feature>
<evidence type="ECO:0000313" key="4">
    <source>
        <dbReference type="EMBL" id="CAF4703848.1"/>
    </source>
</evidence>